<keyword evidence="2" id="KW-0472">Membrane</keyword>
<reference evidence="4 5" key="1">
    <citation type="submission" date="2014-04" db="EMBL/GenBank/DDBJ databases">
        <title>Draft Genome Sequence of Synergistes jonesii.</title>
        <authorList>
            <person name="Coil D.A."/>
            <person name="Eisen J.A."/>
            <person name="Holland-Moritz H.E."/>
        </authorList>
    </citation>
    <scope>NUCLEOTIDE SEQUENCE [LARGE SCALE GENOMIC DNA]</scope>
    <source>
        <strain evidence="4 5">78-1</strain>
    </source>
</reference>
<dbReference type="SUPFAM" id="SSF47413">
    <property type="entry name" value="lambda repressor-like DNA-binding domains"/>
    <property type="match status" value="1"/>
</dbReference>
<dbReference type="InterPro" id="IPR050400">
    <property type="entry name" value="Bact_Cytoskel_RodZ"/>
</dbReference>
<evidence type="ECO:0000259" key="3">
    <source>
        <dbReference type="Pfam" id="PF13464"/>
    </source>
</evidence>
<sequence>MAAEVKTSQKEDHETNIKETAKELGGKLRELREAQGLTFEDVRAAIKIQKKYIEAIEEGNSDIIPRGPFCRSFMKQYCEYLRAEDLWARYGPLLKNINSAANARPGDRSVRAGIAAKEPYRRPSALKICIPIAMALSIVAAAWITWQYRGEITNEATTPLQGGTAAVTEESSQDAAAPAALSQDAAPASAEPSIDLGWMDGKAQPRPAQAPAPAGAEAKASVPVNAAPTLVVKAKGVVWVKFSIGGRVLFEGLMKRGESRAFSPAGDEPLRVRYGNPAKTAISWAGGEETPAGPDARPFTRYYRSDGGVSDER</sequence>
<evidence type="ECO:0000256" key="2">
    <source>
        <dbReference type="SAM" id="Phobius"/>
    </source>
</evidence>
<feature type="region of interest" description="Disordered" evidence="1">
    <location>
        <begin position="162"/>
        <end position="184"/>
    </location>
</feature>
<dbReference type="Gene3D" id="1.10.260.40">
    <property type="entry name" value="lambda repressor-like DNA-binding domains"/>
    <property type="match status" value="1"/>
</dbReference>
<dbReference type="eggNOG" id="COG1426">
    <property type="taxonomic scope" value="Bacteria"/>
</dbReference>
<dbReference type="InterPro" id="IPR010982">
    <property type="entry name" value="Lambda_DNA-bd_dom_sf"/>
</dbReference>
<dbReference type="RefSeq" id="WP_037976118.1">
    <property type="nucleotide sequence ID" value="NZ_JMKI01000031.1"/>
</dbReference>
<feature type="domain" description="Cytoskeleton protein RodZ-like C-terminal" evidence="3">
    <location>
        <begin position="231"/>
        <end position="293"/>
    </location>
</feature>
<protein>
    <recommendedName>
        <fullName evidence="3">Cytoskeleton protein RodZ-like C-terminal domain-containing protein</fullName>
    </recommendedName>
</protein>
<keyword evidence="2" id="KW-0812">Transmembrane</keyword>
<dbReference type="PANTHER" id="PTHR34475:SF1">
    <property type="entry name" value="CYTOSKELETON PROTEIN RODZ"/>
    <property type="match status" value="1"/>
</dbReference>
<evidence type="ECO:0000313" key="5">
    <source>
        <dbReference type="Proteomes" id="UP000027665"/>
    </source>
</evidence>
<feature type="region of interest" description="Disordered" evidence="1">
    <location>
        <begin position="283"/>
        <end position="313"/>
    </location>
</feature>
<proteinExistence type="predicted"/>
<dbReference type="STRING" id="2754.EH55_04935"/>
<dbReference type="PANTHER" id="PTHR34475">
    <property type="match status" value="1"/>
</dbReference>
<dbReference type="GeneID" id="90983637"/>
<feature type="transmembrane region" description="Helical" evidence="2">
    <location>
        <begin position="125"/>
        <end position="146"/>
    </location>
</feature>
<dbReference type="Pfam" id="PF13413">
    <property type="entry name" value="HTH_25"/>
    <property type="match status" value="1"/>
</dbReference>
<organism evidence="4 5">
    <name type="scientific">Synergistes jonesii</name>
    <dbReference type="NCBI Taxonomy" id="2754"/>
    <lineage>
        <taxon>Bacteria</taxon>
        <taxon>Thermotogati</taxon>
        <taxon>Synergistota</taxon>
        <taxon>Synergistia</taxon>
        <taxon>Synergistales</taxon>
        <taxon>Synergistaceae</taxon>
        <taxon>Synergistes</taxon>
    </lineage>
</organism>
<dbReference type="InterPro" id="IPR025194">
    <property type="entry name" value="RodZ-like_C"/>
</dbReference>
<gene>
    <name evidence="4" type="ORF">EH55_04935</name>
</gene>
<feature type="compositionally biased region" description="Low complexity" evidence="1">
    <location>
        <begin position="173"/>
        <end position="184"/>
    </location>
</feature>
<evidence type="ECO:0000256" key="1">
    <source>
        <dbReference type="SAM" id="MobiDB-lite"/>
    </source>
</evidence>
<comment type="caution">
    <text evidence="4">The sequence shown here is derived from an EMBL/GenBank/DDBJ whole genome shotgun (WGS) entry which is preliminary data.</text>
</comment>
<dbReference type="InterPro" id="IPR001387">
    <property type="entry name" value="Cro/C1-type_HTH"/>
</dbReference>
<dbReference type="OrthoDB" id="9797543at2"/>
<dbReference type="CDD" id="cd00093">
    <property type="entry name" value="HTH_XRE"/>
    <property type="match status" value="1"/>
</dbReference>
<dbReference type="AlphaFoldDB" id="A0A073J3N8"/>
<name>A0A073J3N8_9BACT</name>
<accession>A0A073J3N8</accession>
<keyword evidence="2" id="KW-1133">Transmembrane helix</keyword>
<dbReference type="Pfam" id="PF13464">
    <property type="entry name" value="RodZ_C"/>
    <property type="match status" value="1"/>
</dbReference>
<keyword evidence="5" id="KW-1185">Reference proteome</keyword>
<dbReference type="Proteomes" id="UP000027665">
    <property type="component" value="Unassembled WGS sequence"/>
</dbReference>
<evidence type="ECO:0000313" key="4">
    <source>
        <dbReference type="EMBL" id="KEJ92347.1"/>
    </source>
</evidence>
<dbReference type="GO" id="GO:0003677">
    <property type="term" value="F:DNA binding"/>
    <property type="evidence" value="ECO:0007669"/>
    <property type="project" value="InterPro"/>
</dbReference>
<dbReference type="EMBL" id="JMKI01000031">
    <property type="protein sequence ID" value="KEJ92347.1"/>
    <property type="molecule type" value="Genomic_DNA"/>
</dbReference>